<comment type="subcellular location">
    <subcellularLocation>
        <location evidence="1 14">Cell membrane</location>
        <topology evidence="1 14">Multi-pass membrane protein</topology>
    </subcellularLocation>
</comment>
<feature type="transmembrane region" description="Helical" evidence="14">
    <location>
        <begin position="250"/>
        <end position="270"/>
    </location>
</feature>
<feature type="transmembrane region" description="Helical" evidence="14">
    <location>
        <begin position="99"/>
        <end position="119"/>
    </location>
</feature>
<feature type="transmembrane region" description="Helical" evidence="14">
    <location>
        <begin position="125"/>
        <end position="146"/>
    </location>
</feature>
<name>A0A839AHJ9_9HYPH</name>
<dbReference type="Pfam" id="PF01040">
    <property type="entry name" value="UbiA"/>
    <property type="match status" value="1"/>
</dbReference>
<dbReference type="RefSeq" id="WP_182166573.1">
    <property type="nucleotide sequence ID" value="NZ_JACFXV010000062.1"/>
</dbReference>
<dbReference type="PROSITE" id="PS00943">
    <property type="entry name" value="UBIA"/>
    <property type="match status" value="1"/>
</dbReference>
<keyword evidence="7 14" id="KW-1133">Transmembrane helix</keyword>
<dbReference type="NCBIfam" id="TIGR01473">
    <property type="entry name" value="cyoE_ctaB"/>
    <property type="match status" value="1"/>
</dbReference>
<evidence type="ECO:0000256" key="11">
    <source>
        <dbReference type="ARBA" id="ARBA00040810"/>
    </source>
</evidence>
<evidence type="ECO:0000256" key="7">
    <source>
        <dbReference type="ARBA" id="ARBA00022989"/>
    </source>
</evidence>
<dbReference type="InterPro" id="IPR000537">
    <property type="entry name" value="UbiA_prenyltransferase"/>
</dbReference>
<dbReference type="NCBIfam" id="NF003349">
    <property type="entry name" value="PRK04375.1-2"/>
    <property type="match status" value="1"/>
</dbReference>
<evidence type="ECO:0000256" key="14">
    <source>
        <dbReference type="HAMAP-Rule" id="MF_00154"/>
    </source>
</evidence>
<dbReference type="CDD" id="cd13957">
    <property type="entry name" value="PT_UbiA_Cox10"/>
    <property type="match status" value="1"/>
</dbReference>
<comment type="function">
    <text evidence="14">Converts heme B (protoheme IX) to heme O by substitution of the vinyl group on carbon 2 of heme B porphyrin ring with a hydroxyethyl farnesyl side group.</text>
</comment>
<evidence type="ECO:0000313" key="16">
    <source>
        <dbReference type="Proteomes" id="UP000541109"/>
    </source>
</evidence>
<dbReference type="HAMAP" id="MF_00154">
    <property type="entry name" value="CyoE_CtaB"/>
    <property type="match status" value="1"/>
</dbReference>
<comment type="pathway">
    <text evidence="2 14">Porphyrin-containing compound metabolism; heme O biosynthesis; heme O from protoheme: step 1/1.</text>
</comment>
<feature type="transmembrane region" description="Helical" evidence="14">
    <location>
        <begin position="282"/>
        <end position="301"/>
    </location>
</feature>
<evidence type="ECO:0000256" key="9">
    <source>
        <dbReference type="ARBA" id="ARBA00023136"/>
    </source>
</evidence>
<feature type="transmembrane region" description="Helical" evidence="14">
    <location>
        <begin position="178"/>
        <end position="201"/>
    </location>
</feature>
<keyword evidence="16" id="KW-1185">Reference proteome</keyword>
<dbReference type="PANTHER" id="PTHR43448:SF7">
    <property type="entry name" value="4-HYDROXYBENZOATE SOLANESYLTRANSFERASE"/>
    <property type="match status" value="1"/>
</dbReference>
<sequence length="314" mass="33518">MSLAEVREEMVDEAWAGGQGGVGDYLALLKPRVMSLVIFTALVGIAIAPGGIHPVLGFTALLCIAIGAGASGALNMWYDADIDRVMSRTRNRPIPAGKVTRSEALAFGMTLAVLSVLVLGLLVNWLSAGLLAFTIFFYVVIYTMWLKRSTPQNIVIGGAAGAFPPMVGWAAVTGSVSLESIVLFLIIFMWTPPHFWALALFKSSDYEAAGVPMMPVVAGDASTRNQILLYSLILAPVGVLPYALGFGGLVYGVTSGVLGAAFLLLAYRVWRNREGDEARRSAIRLFSFSILYLFLLFAVLLGEHLAVSLLTGVA</sequence>
<dbReference type="PANTHER" id="PTHR43448">
    <property type="entry name" value="PROTOHEME IX FARNESYLTRANSFERASE, MITOCHONDRIAL"/>
    <property type="match status" value="1"/>
</dbReference>
<dbReference type="GO" id="GO:0048034">
    <property type="term" value="P:heme O biosynthetic process"/>
    <property type="evidence" value="ECO:0007669"/>
    <property type="project" value="UniProtKB-UniRule"/>
</dbReference>
<dbReference type="InterPro" id="IPR006369">
    <property type="entry name" value="Protohaem_IX_farnesylTrfase"/>
</dbReference>
<evidence type="ECO:0000256" key="2">
    <source>
        <dbReference type="ARBA" id="ARBA00004919"/>
    </source>
</evidence>
<dbReference type="GO" id="GO:0005886">
    <property type="term" value="C:plasma membrane"/>
    <property type="evidence" value="ECO:0007669"/>
    <property type="project" value="UniProtKB-SubCell"/>
</dbReference>
<accession>A0A839AHJ9</accession>
<evidence type="ECO:0000256" key="5">
    <source>
        <dbReference type="ARBA" id="ARBA00022679"/>
    </source>
</evidence>
<dbReference type="FunFam" id="1.10.357.140:FF:000001">
    <property type="entry name" value="Protoheme IX farnesyltransferase"/>
    <property type="match status" value="1"/>
</dbReference>
<evidence type="ECO:0000256" key="3">
    <source>
        <dbReference type="ARBA" id="ARBA00012292"/>
    </source>
</evidence>
<dbReference type="UniPathway" id="UPA00834">
    <property type="reaction ID" value="UER00712"/>
</dbReference>
<proteinExistence type="inferred from homology"/>
<evidence type="ECO:0000256" key="1">
    <source>
        <dbReference type="ARBA" id="ARBA00004651"/>
    </source>
</evidence>
<evidence type="ECO:0000313" key="15">
    <source>
        <dbReference type="EMBL" id="MBA5778382.1"/>
    </source>
</evidence>
<dbReference type="GO" id="GO:0008495">
    <property type="term" value="F:protoheme IX farnesyltransferase activity"/>
    <property type="evidence" value="ECO:0007669"/>
    <property type="project" value="UniProtKB-UniRule"/>
</dbReference>
<feature type="transmembrane region" description="Helical" evidence="14">
    <location>
        <begin position="58"/>
        <end position="78"/>
    </location>
</feature>
<gene>
    <name evidence="14" type="primary">ctaB</name>
    <name evidence="15" type="ORF">H2509_14730</name>
</gene>
<comment type="similarity">
    <text evidence="14">Belongs to the UbiA prenyltransferase family. Protoheme IX farnesyltransferase subfamily.</text>
</comment>
<keyword evidence="6 14" id="KW-0812">Transmembrane</keyword>
<reference evidence="15 16" key="1">
    <citation type="submission" date="2020-07" db="EMBL/GenBank/DDBJ databases">
        <title>Stappia sp., F7233, whole genome shotgun sequencing project.</title>
        <authorList>
            <person name="Jiang S."/>
            <person name="Liu Z.W."/>
            <person name="Du Z.J."/>
        </authorList>
    </citation>
    <scope>NUCLEOTIDE SEQUENCE [LARGE SCALE GENOMIC DNA]</scope>
    <source>
        <strain evidence="15 16">F7233</strain>
    </source>
</reference>
<evidence type="ECO:0000256" key="10">
    <source>
        <dbReference type="ARBA" id="ARBA00030253"/>
    </source>
</evidence>
<keyword evidence="8 14" id="KW-0350">Heme biosynthesis</keyword>
<evidence type="ECO:0000256" key="13">
    <source>
        <dbReference type="ARBA" id="ARBA00047690"/>
    </source>
</evidence>
<protein>
    <recommendedName>
        <fullName evidence="11 14">Protoheme IX farnesyltransferase</fullName>
        <ecNumber evidence="3 14">2.5.1.141</ecNumber>
    </recommendedName>
    <alternativeName>
        <fullName evidence="12 14">Heme B farnesyltransferase</fullName>
    </alternativeName>
    <alternativeName>
        <fullName evidence="10 14">Heme O synthase</fullName>
    </alternativeName>
</protein>
<feature type="transmembrane region" description="Helical" evidence="14">
    <location>
        <begin position="33"/>
        <end position="52"/>
    </location>
</feature>
<comment type="caution">
    <text evidence="15">The sequence shown here is derived from an EMBL/GenBank/DDBJ whole genome shotgun (WGS) entry which is preliminary data.</text>
</comment>
<dbReference type="EMBL" id="JACFXV010000062">
    <property type="protein sequence ID" value="MBA5778382.1"/>
    <property type="molecule type" value="Genomic_DNA"/>
</dbReference>
<keyword evidence="9 14" id="KW-0472">Membrane</keyword>
<evidence type="ECO:0000256" key="8">
    <source>
        <dbReference type="ARBA" id="ARBA00023133"/>
    </source>
</evidence>
<comment type="catalytic activity">
    <reaction evidence="13 14">
        <text>heme b + (2E,6E)-farnesyl diphosphate + H2O = Fe(II)-heme o + diphosphate</text>
        <dbReference type="Rhea" id="RHEA:28070"/>
        <dbReference type="ChEBI" id="CHEBI:15377"/>
        <dbReference type="ChEBI" id="CHEBI:33019"/>
        <dbReference type="ChEBI" id="CHEBI:60344"/>
        <dbReference type="ChEBI" id="CHEBI:60530"/>
        <dbReference type="ChEBI" id="CHEBI:175763"/>
        <dbReference type="EC" id="2.5.1.141"/>
    </reaction>
</comment>
<dbReference type="Proteomes" id="UP000541109">
    <property type="component" value="Unassembled WGS sequence"/>
</dbReference>
<dbReference type="AlphaFoldDB" id="A0A839AHJ9"/>
<dbReference type="Gene3D" id="1.10.357.140">
    <property type="entry name" value="UbiA prenyltransferase"/>
    <property type="match status" value="1"/>
</dbReference>
<comment type="miscellaneous">
    <text evidence="14">Carbon 2 of the heme B porphyrin ring is defined according to the Fischer nomenclature.</text>
</comment>
<dbReference type="EC" id="2.5.1.141" evidence="3 14"/>
<dbReference type="InterPro" id="IPR030470">
    <property type="entry name" value="UbiA_prenylTrfase_CS"/>
</dbReference>
<evidence type="ECO:0000256" key="4">
    <source>
        <dbReference type="ARBA" id="ARBA00022475"/>
    </source>
</evidence>
<keyword evidence="5 14" id="KW-0808">Transferase</keyword>
<evidence type="ECO:0000256" key="12">
    <source>
        <dbReference type="ARBA" id="ARBA00042475"/>
    </source>
</evidence>
<keyword evidence="4 14" id="KW-1003">Cell membrane</keyword>
<organism evidence="15 16">
    <name type="scientific">Stappia albiluteola</name>
    <dbReference type="NCBI Taxonomy" id="2758565"/>
    <lineage>
        <taxon>Bacteria</taxon>
        <taxon>Pseudomonadati</taxon>
        <taxon>Pseudomonadota</taxon>
        <taxon>Alphaproteobacteria</taxon>
        <taxon>Hyphomicrobiales</taxon>
        <taxon>Stappiaceae</taxon>
        <taxon>Stappia</taxon>
    </lineage>
</organism>
<evidence type="ECO:0000256" key="6">
    <source>
        <dbReference type="ARBA" id="ARBA00022692"/>
    </source>
</evidence>
<dbReference type="InterPro" id="IPR044878">
    <property type="entry name" value="UbiA_sf"/>
</dbReference>